<proteinExistence type="predicted"/>
<accession>A0A7W9GD81</accession>
<comment type="caution">
    <text evidence="3">The sequence shown here is derived from an EMBL/GenBank/DDBJ whole genome shotgun (WGS) entry which is preliminary data.</text>
</comment>
<evidence type="ECO:0000313" key="3">
    <source>
        <dbReference type="EMBL" id="MBB5781635.1"/>
    </source>
</evidence>
<dbReference type="AlphaFoldDB" id="A0A7W9GD81"/>
<name>A0A7W9GD81_9ACTN</name>
<keyword evidence="4" id="KW-1185">Reference proteome</keyword>
<evidence type="ECO:0000313" key="4">
    <source>
        <dbReference type="Proteomes" id="UP000579153"/>
    </source>
</evidence>
<feature type="domain" description="DUF4158" evidence="2">
    <location>
        <begin position="33"/>
        <end position="153"/>
    </location>
</feature>
<evidence type="ECO:0000256" key="1">
    <source>
        <dbReference type="SAM" id="MobiDB-lite"/>
    </source>
</evidence>
<protein>
    <recommendedName>
        <fullName evidence="2">DUF4158 domain-containing protein</fullName>
    </recommendedName>
</protein>
<dbReference type="Proteomes" id="UP000579153">
    <property type="component" value="Unassembled WGS sequence"/>
</dbReference>
<organism evidence="3 4">
    <name type="scientific">Nonomuraea jabiensis</name>
    <dbReference type="NCBI Taxonomy" id="882448"/>
    <lineage>
        <taxon>Bacteria</taxon>
        <taxon>Bacillati</taxon>
        <taxon>Actinomycetota</taxon>
        <taxon>Actinomycetes</taxon>
        <taxon>Streptosporangiales</taxon>
        <taxon>Streptosporangiaceae</taxon>
        <taxon>Nonomuraea</taxon>
    </lineage>
</organism>
<feature type="region of interest" description="Disordered" evidence="1">
    <location>
        <begin position="215"/>
        <end position="238"/>
    </location>
</feature>
<reference evidence="3 4" key="1">
    <citation type="submission" date="2020-08" db="EMBL/GenBank/DDBJ databases">
        <title>Sequencing the genomes of 1000 actinobacteria strains.</title>
        <authorList>
            <person name="Klenk H.-P."/>
        </authorList>
    </citation>
    <scope>NUCLEOTIDE SEQUENCE [LARGE SCALE GENOMIC DNA]</scope>
    <source>
        <strain evidence="3 4">DSM 45507</strain>
    </source>
</reference>
<dbReference type="InterPro" id="IPR025296">
    <property type="entry name" value="DUF4158"/>
</dbReference>
<evidence type="ECO:0000259" key="2">
    <source>
        <dbReference type="Pfam" id="PF13700"/>
    </source>
</evidence>
<dbReference type="Pfam" id="PF13700">
    <property type="entry name" value="DUF4158"/>
    <property type="match status" value="1"/>
</dbReference>
<dbReference type="RefSeq" id="WP_246555224.1">
    <property type="nucleotide sequence ID" value="NZ_JACHMB010000001.1"/>
</dbReference>
<dbReference type="EMBL" id="JACHMB010000001">
    <property type="protein sequence ID" value="MBB5781635.1"/>
    <property type="molecule type" value="Genomic_DNA"/>
</dbReference>
<sequence>MAQAGRDPTYEASITAGQTLLRGKFLHCYRDPLSDEEAAAYGRYVGAPTRAELEKMIFLDDADRKLIGRRRGDQHRLGFALQLTTARFVGRFLRDPLEVPAEVIDYLAGQLSVADVSQIKQYTERRQTQFDHQDEIKKAYGLREFSAVENAALDLEPVWHRIGSSLGGGRHFLGQERKNPVSTGPRTLALTMCSRTSRVRRSAWGRHAAIASAAWPKKPPGRPAICGSTPAPVVTSTG</sequence>
<gene>
    <name evidence="3" type="ORF">HD596_008391</name>
</gene>